<dbReference type="Pfam" id="PF00884">
    <property type="entry name" value="Sulfatase"/>
    <property type="match status" value="1"/>
</dbReference>
<dbReference type="Gene3D" id="3.40.720.10">
    <property type="entry name" value="Alkaline Phosphatase, subunit A"/>
    <property type="match status" value="1"/>
</dbReference>
<dbReference type="InterPro" id="IPR000917">
    <property type="entry name" value="Sulfatase_N"/>
</dbReference>
<evidence type="ECO:0000313" key="3">
    <source>
        <dbReference type="Proteomes" id="UP000031671"/>
    </source>
</evidence>
<accession>A0A0B8NWS2</accession>
<evidence type="ECO:0000313" key="2">
    <source>
        <dbReference type="EMBL" id="GAM58990.1"/>
    </source>
</evidence>
<dbReference type="EMBL" id="BBRZ01000117">
    <property type="protein sequence ID" value="GAM58990.1"/>
    <property type="molecule type" value="Genomic_DNA"/>
</dbReference>
<dbReference type="InterPro" id="IPR052701">
    <property type="entry name" value="GAG_Ulvan_Degrading_Sulfatases"/>
</dbReference>
<dbReference type="AlphaFoldDB" id="A0A0B8NWS2"/>
<keyword evidence="2" id="KW-0378">Hydrolase</keyword>
<sequence length="99" mass="10735">MSRPNILAIWGDDIGIDNISAYTRGQAGHWTPNIDRIANEGAIFTDFYGEQSCTAGRSAFITGQHPIRTGLTKVGMPGSTQGMRQKIQLSLPCLKIKAT</sequence>
<dbReference type="Proteomes" id="UP000031671">
    <property type="component" value="Unassembled WGS sequence"/>
</dbReference>
<organism evidence="2 3">
    <name type="scientific">Vibrio ishigakensis</name>
    <dbReference type="NCBI Taxonomy" id="1481914"/>
    <lineage>
        <taxon>Bacteria</taxon>
        <taxon>Pseudomonadati</taxon>
        <taxon>Pseudomonadota</taxon>
        <taxon>Gammaproteobacteria</taxon>
        <taxon>Vibrionales</taxon>
        <taxon>Vibrionaceae</taxon>
        <taxon>Vibrio</taxon>
    </lineage>
</organism>
<comment type="caution">
    <text evidence="2">The sequence shown here is derived from an EMBL/GenBank/DDBJ whole genome shotgun (WGS) entry which is preliminary data.</text>
</comment>
<proteinExistence type="predicted"/>
<dbReference type="GO" id="GO:0004065">
    <property type="term" value="F:arylsulfatase activity"/>
    <property type="evidence" value="ECO:0007669"/>
    <property type="project" value="UniProtKB-EC"/>
</dbReference>
<dbReference type="InterPro" id="IPR017850">
    <property type="entry name" value="Alkaline_phosphatase_core_sf"/>
</dbReference>
<dbReference type="PANTHER" id="PTHR43751:SF2">
    <property type="entry name" value="SULFATASE N-TERMINAL DOMAIN-CONTAINING PROTEIN"/>
    <property type="match status" value="1"/>
</dbReference>
<gene>
    <name evidence="2" type="ORF">JCM19231_3949</name>
</gene>
<reference evidence="2 3" key="2">
    <citation type="submission" date="2015-01" db="EMBL/GenBank/DDBJ databases">
        <authorList>
            <consortium name="NBRP consortium"/>
            <person name="Sawabe T."/>
            <person name="Meirelles P."/>
            <person name="Feng G."/>
            <person name="Sayaka M."/>
            <person name="Hattori M."/>
            <person name="Ohkuma M."/>
        </authorList>
    </citation>
    <scope>NUCLEOTIDE SEQUENCE [LARGE SCALE GENOMIC DNA]</scope>
    <source>
        <strain evidence="3">JCM 19231</strain>
    </source>
</reference>
<feature type="domain" description="Sulfatase N-terminal" evidence="1">
    <location>
        <begin position="4"/>
        <end position="82"/>
    </location>
</feature>
<keyword evidence="3" id="KW-1185">Reference proteome</keyword>
<reference evidence="2 3" key="1">
    <citation type="submission" date="2015-01" db="EMBL/GenBank/DDBJ databases">
        <title>Vibrio sp. C1 JCM 19231 whole genome shotgun sequence.</title>
        <authorList>
            <person name="Sawabe T."/>
            <person name="Meirelles P."/>
            <person name="Feng G."/>
            <person name="Sayaka M."/>
            <person name="Hattori M."/>
            <person name="Ohkuma M."/>
        </authorList>
    </citation>
    <scope>NUCLEOTIDE SEQUENCE [LARGE SCALE GENOMIC DNA]</scope>
    <source>
        <strain evidence="3">JCM 19231</strain>
    </source>
</reference>
<dbReference type="SUPFAM" id="SSF53649">
    <property type="entry name" value="Alkaline phosphatase-like"/>
    <property type="match status" value="1"/>
</dbReference>
<dbReference type="PANTHER" id="PTHR43751">
    <property type="entry name" value="SULFATASE"/>
    <property type="match status" value="1"/>
</dbReference>
<dbReference type="EC" id="3.1.6.1" evidence="2"/>
<name>A0A0B8NWS2_9VIBR</name>
<evidence type="ECO:0000259" key="1">
    <source>
        <dbReference type="Pfam" id="PF00884"/>
    </source>
</evidence>
<protein>
    <submittedName>
        <fullName evidence="2">Arylsulfatase</fullName>
        <ecNumber evidence="2">3.1.6.1</ecNumber>
    </submittedName>
</protein>